<dbReference type="Gene3D" id="1.20.1250.20">
    <property type="entry name" value="MFS general substrate transporter like domains"/>
    <property type="match status" value="1"/>
</dbReference>
<organism evidence="9 10">
    <name type="scientific">Shewanella sediminis (strain HAW-EB3)</name>
    <dbReference type="NCBI Taxonomy" id="425104"/>
    <lineage>
        <taxon>Bacteria</taxon>
        <taxon>Pseudomonadati</taxon>
        <taxon>Pseudomonadota</taxon>
        <taxon>Gammaproteobacteria</taxon>
        <taxon>Alteromonadales</taxon>
        <taxon>Shewanellaceae</taxon>
        <taxon>Shewanella</taxon>
    </lineage>
</organism>
<feature type="transmembrane region" description="Helical" evidence="7">
    <location>
        <begin position="171"/>
        <end position="193"/>
    </location>
</feature>
<feature type="transmembrane region" description="Helical" evidence="7">
    <location>
        <begin position="310"/>
        <end position="336"/>
    </location>
</feature>
<feature type="transmembrane region" description="Helical" evidence="7">
    <location>
        <begin position="348"/>
        <end position="371"/>
    </location>
</feature>
<dbReference type="Gene3D" id="1.20.1720.10">
    <property type="entry name" value="Multidrug resistance protein D"/>
    <property type="match status" value="1"/>
</dbReference>
<evidence type="ECO:0000256" key="2">
    <source>
        <dbReference type="ARBA" id="ARBA00022448"/>
    </source>
</evidence>
<dbReference type="KEGG" id="sse:Ssed_0296"/>
<sequence>MRPDHRNFYRVTRMAHRNHFQLLFVINFIVTLGFGICDTFFSVYVFELGGRGALLALPLISYSVAKAVFSPFMGRCSDTFGPEKIMLVSLTIYLLVSVLFLVSTNLFILAISRLLQGVACAMFRPVIVSLVSESAIKEKRSSIMGTFDISFYAALSFGPIVGGYMKDQLGFSAIFSGVTLLCILAILLCTCCVRDSSARVATTHSSRNKPSSLIQPIIRSRNLRGLLAFIFGRASCISLTGTFLPIILTEELKLTGTQIGIVMASSCLTITLLLRPMGMLADRVSHAILIILGGISVSIIYLIIPATLTFTQIIFATTLLGLFSALSQPACTAMLVEEGTHYGTGNTVGIFNGAMNLGFIFGPIFGAFILSGFGIDAVFYSAGVIGASTILLFALITHPSLLSPVDSRCKN</sequence>
<evidence type="ECO:0000256" key="5">
    <source>
        <dbReference type="ARBA" id="ARBA00022989"/>
    </source>
</evidence>
<feature type="transmembrane region" description="Helical" evidence="7">
    <location>
        <begin position="114"/>
        <end position="131"/>
    </location>
</feature>
<dbReference type="CDD" id="cd17325">
    <property type="entry name" value="MFS_MdtG_SLC18_like"/>
    <property type="match status" value="1"/>
</dbReference>
<keyword evidence="3" id="KW-1003">Cell membrane</keyword>
<dbReference type="GO" id="GO:0022857">
    <property type="term" value="F:transmembrane transporter activity"/>
    <property type="evidence" value="ECO:0007669"/>
    <property type="project" value="InterPro"/>
</dbReference>
<dbReference type="InterPro" id="IPR050171">
    <property type="entry name" value="MFS_Transporters"/>
</dbReference>
<feature type="transmembrane region" description="Helical" evidence="7">
    <location>
        <begin position="286"/>
        <end position="304"/>
    </location>
</feature>
<evidence type="ECO:0000256" key="1">
    <source>
        <dbReference type="ARBA" id="ARBA00004651"/>
    </source>
</evidence>
<dbReference type="Pfam" id="PF07690">
    <property type="entry name" value="MFS_1"/>
    <property type="match status" value="1"/>
</dbReference>
<dbReference type="SUPFAM" id="SSF103473">
    <property type="entry name" value="MFS general substrate transporter"/>
    <property type="match status" value="1"/>
</dbReference>
<feature type="transmembrane region" description="Helical" evidence="7">
    <location>
        <begin position="377"/>
        <end position="396"/>
    </location>
</feature>
<dbReference type="PROSITE" id="PS50850">
    <property type="entry name" value="MFS"/>
    <property type="match status" value="1"/>
</dbReference>
<dbReference type="InterPro" id="IPR036259">
    <property type="entry name" value="MFS_trans_sf"/>
</dbReference>
<keyword evidence="5 7" id="KW-1133">Transmembrane helix</keyword>
<feature type="domain" description="Major facilitator superfamily (MFS) profile" evidence="8">
    <location>
        <begin position="19"/>
        <end position="401"/>
    </location>
</feature>
<dbReference type="EMBL" id="CP000821">
    <property type="protein sequence ID" value="ABV34909.1"/>
    <property type="molecule type" value="Genomic_DNA"/>
</dbReference>
<dbReference type="AlphaFoldDB" id="A8FPY6"/>
<keyword evidence="4 7" id="KW-0812">Transmembrane</keyword>
<evidence type="ECO:0000256" key="7">
    <source>
        <dbReference type="SAM" id="Phobius"/>
    </source>
</evidence>
<evidence type="ECO:0000313" key="10">
    <source>
        <dbReference type="Proteomes" id="UP000002015"/>
    </source>
</evidence>
<proteinExistence type="predicted"/>
<evidence type="ECO:0000256" key="4">
    <source>
        <dbReference type="ARBA" id="ARBA00022692"/>
    </source>
</evidence>
<dbReference type="Proteomes" id="UP000002015">
    <property type="component" value="Chromosome"/>
</dbReference>
<dbReference type="InterPro" id="IPR001958">
    <property type="entry name" value="Tet-R_TetA/multi-R_MdtG-like"/>
</dbReference>
<evidence type="ECO:0000256" key="6">
    <source>
        <dbReference type="ARBA" id="ARBA00023136"/>
    </source>
</evidence>
<dbReference type="PRINTS" id="PR01035">
    <property type="entry name" value="TCRTETA"/>
</dbReference>
<dbReference type="STRING" id="425104.Ssed_0296"/>
<dbReference type="HOGENOM" id="CLU_001265_10_14_6"/>
<gene>
    <name evidence="9" type="ordered locus">Ssed_0296</name>
</gene>
<feature type="transmembrane region" description="Helical" evidence="7">
    <location>
        <begin position="52"/>
        <end position="73"/>
    </location>
</feature>
<keyword evidence="2" id="KW-0813">Transport</keyword>
<dbReference type="InterPro" id="IPR011701">
    <property type="entry name" value="MFS"/>
</dbReference>
<comment type="subcellular location">
    <subcellularLocation>
        <location evidence="1">Cell membrane</location>
        <topology evidence="1">Multi-pass membrane protein</topology>
    </subcellularLocation>
</comment>
<evidence type="ECO:0000313" key="9">
    <source>
        <dbReference type="EMBL" id="ABV34909.1"/>
    </source>
</evidence>
<feature type="transmembrane region" description="Helical" evidence="7">
    <location>
        <begin position="85"/>
        <end position="108"/>
    </location>
</feature>
<name>A8FPY6_SHESH</name>
<feature type="transmembrane region" description="Helical" evidence="7">
    <location>
        <begin position="254"/>
        <end position="274"/>
    </location>
</feature>
<dbReference type="eggNOG" id="COG2814">
    <property type="taxonomic scope" value="Bacteria"/>
</dbReference>
<protein>
    <submittedName>
        <fullName evidence="9">Arabinose efflux permease-like protein</fullName>
    </submittedName>
</protein>
<keyword evidence="10" id="KW-1185">Reference proteome</keyword>
<dbReference type="PANTHER" id="PTHR23517">
    <property type="entry name" value="RESISTANCE PROTEIN MDTM, PUTATIVE-RELATED-RELATED"/>
    <property type="match status" value="1"/>
</dbReference>
<feature type="transmembrane region" description="Helical" evidence="7">
    <location>
        <begin position="20"/>
        <end position="46"/>
    </location>
</feature>
<dbReference type="InterPro" id="IPR020846">
    <property type="entry name" value="MFS_dom"/>
</dbReference>
<evidence type="ECO:0000256" key="3">
    <source>
        <dbReference type="ARBA" id="ARBA00022475"/>
    </source>
</evidence>
<accession>A8FPY6</accession>
<feature type="transmembrane region" description="Helical" evidence="7">
    <location>
        <begin position="143"/>
        <end position="165"/>
    </location>
</feature>
<reference evidence="9 10" key="1">
    <citation type="submission" date="2007-08" db="EMBL/GenBank/DDBJ databases">
        <title>Complete sequence of Shewanella sediminis HAW-EB3.</title>
        <authorList>
            <consortium name="US DOE Joint Genome Institute"/>
            <person name="Copeland A."/>
            <person name="Lucas S."/>
            <person name="Lapidus A."/>
            <person name="Barry K."/>
            <person name="Glavina del Rio T."/>
            <person name="Dalin E."/>
            <person name="Tice H."/>
            <person name="Pitluck S."/>
            <person name="Chertkov O."/>
            <person name="Brettin T."/>
            <person name="Bruce D."/>
            <person name="Detter J.C."/>
            <person name="Han C."/>
            <person name="Schmutz J."/>
            <person name="Larimer F."/>
            <person name="Land M."/>
            <person name="Hauser L."/>
            <person name="Kyrpides N."/>
            <person name="Kim E."/>
            <person name="Zhao J.-S."/>
            <person name="Richardson P."/>
        </authorList>
    </citation>
    <scope>NUCLEOTIDE SEQUENCE [LARGE SCALE GENOMIC DNA]</scope>
    <source>
        <strain evidence="9 10">HAW-EB3</strain>
    </source>
</reference>
<keyword evidence="6 7" id="KW-0472">Membrane</keyword>
<dbReference type="GO" id="GO:0005886">
    <property type="term" value="C:plasma membrane"/>
    <property type="evidence" value="ECO:0007669"/>
    <property type="project" value="UniProtKB-SubCell"/>
</dbReference>
<evidence type="ECO:0000259" key="8">
    <source>
        <dbReference type="PROSITE" id="PS50850"/>
    </source>
</evidence>
<feature type="transmembrane region" description="Helical" evidence="7">
    <location>
        <begin position="226"/>
        <end position="248"/>
    </location>
</feature>